<name>A0A316ETJ5_9BURK</name>
<dbReference type="EMBL" id="QGGT01000002">
    <property type="protein sequence ID" value="PWK34945.1"/>
    <property type="molecule type" value="Genomic_DNA"/>
</dbReference>
<evidence type="ECO:0000313" key="2">
    <source>
        <dbReference type="Proteomes" id="UP000245754"/>
    </source>
</evidence>
<proteinExistence type="predicted"/>
<evidence type="ECO:0008006" key="3">
    <source>
        <dbReference type="Google" id="ProtNLM"/>
    </source>
</evidence>
<dbReference type="InterPro" id="IPR009100">
    <property type="entry name" value="AcylCoA_DH/oxidase_NM_dom_sf"/>
</dbReference>
<organism evidence="1 2">
    <name type="scientific">Cupriavidus plantarum</name>
    <dbReference type="NCBI Taxonomy" id="942865"/>
    <lineage>
        <taxon>Bacteria</taxon>
        <taxon>Pseudomonadati</taxon>
        <taxon>Pseudomonadota</taxon>
        <taxon>Betaproteobacteria</taxon>
        <taxon>Burkholderiales</taxon>
        <taxon>Burkholderiaceae</taxon>
        <taxon>Cupriavidus</taxon>
    </lineage>
</organism>
<dbReference type="GO" id="GO:0016627">
    <property type="term" value="F:oxidoreductase activity, acting on the CH-CH group of donors"/>
    <property type="evidence" value="ECO:0007669"/>
    <property type="project" value="InterPro"/>
</dbReference>
<dbReference type="InterPro" id="IPR046373">
    <property type="entry name" value="Acyl-CoA_Oxase/DH_mid-dom_sf"/>
</dbReference>
<keyword evidence="2" id="KW-1185">Reference proteome</keyword>
<dbReference type="SUPFAM" id="SSF56645">
    <property type="entry name" value="Acyl-CoA dehydrogenase NM domain-like"/>
    <property type="match status" value="1"/>
</dbReference>
<dbReference type="Proteomes" id="UP000245754">
    <property type="component" value="Unassembled WGS sequence"/>
</dbReference>
<comment type="caution">
    <text evidence="1">The sequence shown here is derived from an EMBL/GenBank/DDBJ whole genome shotgun (WGS) entry which is preliminary data.</text>
</comment>
<gene>
    <name evidence="1" type="ORF">C7419_102218</name>
</gene>
<dbReference type="AlphaFoldDB" id="A0A316ETJ5"/>
<evidence type="ECO:0000313" key="1">
    <source>
        <dbReference type="EMBL" id="PWK34945.1"/>
    </source>
</evidence>
<accession>A0A316ETJ5</accession>
<protein>
    <recommendedName>
        <fullName evidence="3">Alkylation response protein AidB-like acyl-CoA dehydrogenase</fullName>
    </recommendedName>
</protein>
<dbReference type="Gene3D" id="2.40.110.10">
    <property type="entry name" value="Butyryl-CoA Dehydrogenase, subunit A, domain 2"/>
    <property type="match status" value="1"/>
</dbReference>
<dbReference type="RefSeq" id="WP_109583078.1">
    <property type="nucleotide sequence ID" value="NZ_QGGT01000002.1"/>
</dbReference>
<sequence>MDTRADSPSPPLSLRALIERYVPGADAPLPGSGRTLQRWQLLGSVAHAHGAVAVKLFESHLDALAILAELAAARPAVSTRWAVWAAEPPFATVEAEDGEDIDDEVVDALRRDAGLAATRTDEPDALGDRARVATQATPVRLSGRKAWCSGAREVTHALMTCRDTGGAGRLAIVPIERTPGIEITDEGWTAVGMARTQSGDVLFHDAPALLLGDADAYLHRPGFWQGGAGIAACWYGAVLPFADALHASLNRRADPHAAAHLGSIDGQLRAAAALLRETAAWIDAHPAGDAMAHALRARTVVEAAVAHTMHHAGTALGAGPLCRDARLAALHADLPVFVRQSHAERDLAALGSQLAADRITEWAL</sequence>
<reference evidence="1 2" key="1">
    <citation type="submission" date="2018-05" db="EMBL/GenBank/DDBJ databases">
        <title>Genomic Encyclopedia of Type Strains, Phase IV (KMG-V): Genome sequencing to study the core and pangenomes of soil and plant-associated prokaryotes.</title>
        <authorList>
            <person name="Whitman W."/>
        </authorList>
    </citation>
    <scope>NUCLEOTIDE SEQUENCE [LARGE SCALE GENOMIC DNA]</scope>
    <source>
        <strain evidence="1 2">SLV-132</strain>
    </source>
</reference>